<evidence type="ECO:0000313" key="1">
    <source>
        <dbReference type="EMBL" id="GFT48147.1"/>
    </source>
</evidence>
<evidence type="ECO:0000313" key="2">
    <source>
        <dbReference type="Proteomes" id="UP000887013"/>
    </source>
</evidence>
<gene>
    <name evidence="1" type="ORF">NPIL_400541</name>
</gene>
<keyword evidence="2" id="KW-1185">Reference proteome</keyword>
<name>A0A8X6TTE3_NEPPI</name>
<comment type="caution">
    <text evidence="1">The sequence shown here is derived from an EMBL/GenBank/DDBJ whole genome shotgun (WGS) entry which is preliminary data.</text>
</comment>
<proteinExistence type="predicted"/>
<dbReference type="Proteomes" id="UP000887013">
    <property type="component" value="Unassembled WGS sequence"/>
</dbReference>
<reference evidence="1" key="1">
    <citation type="submission" date="2020-08" db="EMBL/GenBank/DDBJ databases">
        <title>Multicomponent nature underlies the extraordinary mechanical properties of spider dragline silk.</title>
        <authorList>
            <person name="Kono N."/>
            <person name="Nakamura H."/>
            <person name="Mori M."/>
            <person name="Yoshida Y."/>
            <person name="Ohtoshi R."/>
            <person name="Malay A.D."/>
            <person name="Moran D.A.P."/>
            <person name="Tomita M."/>
            <person name="Numata K."/>
            <person name="Arakawa K."/>
        </authorList>
    </citation>
    <scope>NUCLEOTIDE SEQUENCE</scope>
</reference>
<dbReference type="AlphaFoldDB" id="A0A8X6TTE3"/>
<accession>A0A8X6TTE3</accession>
<protein>
    <submittedName>
        <fullName evidence="1">Uncharacterized protein</fullName>
    </submittedName>
</protein>
<sequence>MMFSLEGSHHVSCFTRKTIKCDDLKVLLMLLVQGKILNVMMFSLEGSDHVSCCTEENSKCDEALEGPHVSCCTVENGKFDDVIS</sequence>
<dbReference type="EMBL" id="BMAW01016244">
    <property type="protein sequence ID" value="GFT48147.1"/>
    <property type="molecule type" value="Genomic_DNA"/>
</dbReference>
<organism evidence="1 2">
    <name type="scientific">Nephila pilipes</name>
    <name type="common">Giant wood spider</name>
    <name type="synonym">Nephila maculata</name>
    <dbReference type="NCBI Taxonomy" id="299642"/>
    <lineage>
        <taxon>Eukaryota</taxon>
        <taxon>Metazoa</taxon>
        <taxon>Ecdysozoa</taxon>
        <taxon>Arthropoda</taxon>
        <taxon>Chelicerata</taxon>
        <taxon>Arachnida</taxon>
        <taxon>Araneae</taxon>
        <taxon>Araneomorphae</taxon>
        <taxon>Entelegynae</taxon>
        <taxon>Araneoidea</taxon>
        <taxon>Nephilidae</taxon>
        <taxon>Nephila</taxon>
    </lineage>
</organism>